<protein>
    <submittedName>
        <fullName evidence="1">Uncharacterized protein</fullName>
    </submittedName>
</protein>
<keyword evidence="2" id="KW-1185">Reference proteome</keyword>
<evidence type="ECO:0000313" key="1">
    <source>
        <dbReference type="EMBL" id="GJT58951.1"/>
    </source>
</evidence>
<accession>A0ABQ5F6E5</accession>
<evidence type="ECO:0000313" key="2">
    <source>
        <dbReference type="Proteomes" id="UP001151760"/>
    </source>
</evidence>
<organism evidence="1 2">
    <name type="scientific">Tanacetum coccineum</name>
    <dbReference type="NCBI Taxonomy" id="301880"/>
    <lineage>
        <taxon>Eukaryota</taxon>
        <taxon>Viridiplantae</taxon>
        <taxon>Streptophyta</taxon>
        <taxon>Embryophyta</taxon>
        <taxon>Tracheophyta</taxon>
        <taxon>Spermatophyta</taxon>
        <taxon>Magnoliopsida</taxon>
        <taxon>eudicotyledons</taxon>
        <taxon>Gunneridae</taxon>
        <taxon>Pentapetalae</taxon>
        <taxon>asterids</taxon>
        <taxon>campanulids</taxon>
        <taxon>Asterales</taxon>
        <taxon>Asteraceae</taxon>
        <taxon>Asteroideae</taxon>
        <taxon>Anthemideae</taxon>
        <taxon>Anthemidinae</taxon>
        <taxon>Tanacetum</taxon>
    </lineage>
</organism>
<reference evidence="1" key="1">
    <citation type="journal article" date="2022" name="Int. J. Mol. Sci.">
        <title>Draft Genome of Tanacetum Coccineum: Genomic Comparison of Closely Related Tanacetum-Family Plants.</title>
        <authorList>
            <person name="Yamashiro T."/>
            <person name="Shiraishi A."/>
            <person name="Nakayama K."/>
            <person name="Satake H."/>
        </authorList>
    </citation>
    <scope>NUCLEOTIDE SEQUENCE</scope>
</reference>
<name>A0ABQ5F6E5_9ASTR</name>
<dbReference type="EMBL" id="BQNB010017065">
    <property type="protein sequence ID" value="GJT58951.1"/>
    <property type="molecule type" value="Genomic_DNA"/>
</dbReference>
<proteinExistence type="predicted"/>
<gene>
    <name evidence="1" type="ORF">Tco_1002484</name>
</gene>
<reference evidence="1" key="2">
    <citation type="submission" date="2022-01" db="EMBL/GenBank/DDBJ databases">
        <authorList>
            <person name="Yamashiro T."/>
            <person name="Shiraishi A."/>
            <person name="Satake H."/>
            <person name="Nakayama K."/>
        </authorList>
    </citation>
    <scope>NUCLEOTIDE SEQUENCE</scope>
</reference>
<comment type="caution">
    <text evidence="1">The sequence shown here is derived from an EMBL/GenBank/DDBJ whole genome shotgun (WGS) entry which is preliminary data.</text>
</comment>
<sequence>MELITRIGTRYKSLMRGLLNLYKKHGAEFDTIDGDDKDNAATLKSDILKYDETQKKKEQIKERCWFKKICQNNTIQSIQAIKQM</sequence>
<dbReference type="Proteomes" id="UP001151760">
    <property type="component" value="Unassembled WGS sequence"/>
</dbReference>